<accession>A0A0F9M9H9</accession>
<evidence type="ECO:0000256" key="2">
    <source>
        <dbReference type="ARBA" id="ARBA00047942"/>
    </source>
</evidence>
<dbReference type="AlphaFoldDB" id="A0A0F9M9H9"/>
<dbReference type="InterPro" id="IPR029063">
    <property type="entry name" value="SAM-dependent_MTases_sf"/>
</dbReference>
<dbReference type="GO" id="GO:0009007">
    <property type="term" value="F:site-specific DNA-methyltransferase (adenine-specific) activity"/>
    <property type="evidence" value="ECO:0007669"/>
    <property type="project" value="InterPro"/>
</dbReference>
<dbReference type="EC" id="2.1.1.72" evidence="1"/>
<protein>
    <recommendedName>
        <fullName evidence="1">site-specific DNA-methyltransferase (adenine-specific)</fullName>
        <ecNumber evidence="1">2.1.1.72</ecNumber>
    </recommendedName>
</protein>
<dbReference type="InterPro" id="IPR023095">
    <property type="entry name" value="Ade_MeTrfase_dom_2"/>
</dbReference>
<evidence type="ECO:0000313" key="3">
    <source>
        <dbReference type="EMBL" id="KKM65772.1"/>
    </source>
</evidence>
<evidence type="ECO:0000256" key="1">
    <source>
        <dbReference type="ARBA" id="ARBA00011900"/>
    </source>
</evidence>
<organism evidence="3">
    <name type="scientific">marine sediment metagenome</name>
    <dbReference type="NCBI Taxonomy" id="412755"/>
    <lineage>
        <taxon>unclassified sequences</taxon>
        <taxon>metagenomes</taxon>
        <taxon>ecological metagenomes</taxon>
    </lineage>
</organism>
<name>A0A0F9M9H9_9ZZZZ</name>
<gene>
    <name evidence="3" type="ORF">LCGC14_1487920</name>
</gene>
<proteinExistence type="predicted"/>
<dbReference type="SUPFAM" id="SSF53335">
    <property type="entry name" value="S-adenosyl-L-methionine-dependent methyltransferases"/>
    <property type="match status" value="1"/>
</dbReference>
<dbReference type="Gene3D" id="1.10.1020.10">
    <property type="entry name" value="Adenine-specific Methyltransferase, Domain 2"/>
    <property type="match status" value="1"/>
</dbReference>
<reference evidence="3" key="1">
    <citation type="journal article" date="2015" name="Nature">
        <title>Complex archaea that bridge the gap between prokaryotes and eukaryotes.</title>
        <authorList>
            <person name="Spang A."/>
            <person name="Saw J.H."/>
            <person name="Jorgensen S.L."/>
            <person name="Zaremba-Niedzwiedzka K."/>
            <person name="Martijn J."/>
            <person name="Lind A.E."/>
            <person name="van Eijk R."/>
            <person name="Schleper C."/>
            <person name="Guy L."/>
            <person name="Ettema T.J."/>
        </authorList>
    </citation>
    <scope>NUCLEOTIDE SEQUENCE</scope>
</reference>
<dbReference type="EMBL" id="LAZR01010663">
    <property type="protein sequence ID" value="KKM65772.1"/>
    <property type="molecule type" value="Genomic_DNA"/>
</dbReference>
<dbReference type="Gene3D" id="3.40.50.150">
    <property type="entry name" value="Vaccinia Virus protein VP39"/>
    <property type="match status" value="1"/>
</dbReference>
<comment type="caution">
    <text evidence="3">The sequence shown here is derived from an EMBL/GenBank/DDBJ whole genome shotgun (WGS) entry which is preliminary data.</text>
</comment>
<sequence length="226" mass="26709">MWSYYGSKSKIAKSYPSPIYDLVIEPFAGAAWYSVLHRRNDVLLNEKNRIIYDIWNWIINEANPETIENHKDFYAGQNINCIDLRKEHKDLIGFCINRGSVSPKNIVQKWSCQVKVKPDWASTTNYQLSRIARLLPEIKHWQVQFDDYRNLPNIEVTWFIDPPYQFGGEHYVVSDIDYSELANWCKERKGQVIVCENSNADWLPFRELIKNAGQRKTTKEMLWTNE</sequence>
<comment type="catalytic activity">
    <reaction evidence="2">
        <text>a 2'-deoxyadenosine in DNA + S-adenosyl-L-methionine = an N(6)-methyl-2'-deoxyadenosine in DNA + S-adenosyl-L-homocysteine + H(+)</text>
        <dbReference type="Rhea" id="RHEA:15197"/>
        <dbReference type="Rhea" id="RHEA-COMP:12418"/>
        <dbReference type="Rhea" id="RHEA-COMP:12419"/>
        <dbReference type="ChEBI" id="CHEBI:15378"/>
        <dbReference type="ChEBI" id="CHEBI:57856"/>
        <dbReference type="ChEBI" id="CHEBI:59789"/>
        <dbReference type="ChEBI" id="CHEBI:90615"/>
        <dbReference type="ChEBI" id="CHEBI:90616"/>
        <dbReference type="EC" id="2.1.1.72"/>
    </reaction>
</comment>